<dbReference type="Proteomes" id="UP001163603">
    <property type="component" value="Chromosome 6"/>
</dbReference>
<gene>
    <name evidence="1" type="ORF">Pint_23103</name>
</gene>
<dbReference type="EMBL" id="CM047741">
    <property type="protein sequence ID" value="KAJ0038096.1"/>
    <property type="molecule type" value="Genomic_DNA"/>
</dbReference>
<evidence type="ECO:0000313" key="1">
    <source>
        <dbReference type="EMBL" id="KAJ0038096.1"/>
    </source>
</evidence>
<proteinExistence type="predicted"/>
<name>A0ACC0YM43_9ROSI</name>
<organism evidence="1 2">
    <name type="scientific">Pistacia integerrima</name>
    <dbReference type="NCBI Taxonomy" id="434235"/>
    <lineage>
        <taxon>Eukaryota</taxon>
        <taxon>Viridiplantae</taxon>
        <taxon>Streptophyta</taxon>
        <taxon>Embryophyta</taxon>
        <taxon>Tracheophyta</taxon>
        <taxon>Spermatophyta</taxon>
        <taxon>Magnoliopsida</taxon>
        <taxon>eudicotyledons</taxon>
        <taxon>Gunneridae</taxon>
        <taxon>Pentapetalae</taxon>
        <taxon>rosids</taxon>
        <taxon>malvids</taxon>
        <taxon>Sapindales</taxon>
        <taxon>Anacardiaceae</taxon>
        <taxon>Pistacia</taxon>
    </lineage>
</organism>
<accession>A0ACC0YM43</accession>
<sequence length="124" mass="13802">MTKMARRNKKKSLCEESMKLVVSIVKLSSLSLATWSLRTPVILRAAAERSQVPAAASGKIAAIMDVKPMAQLPAGTRSQNSQEQDINRKATDFIRRIREKNKNVPTKESKDFPYVMPPPPPLTI</sequence>
<reference evidence="2" key="1">
    <citation type="journal article" date="2023" name="G3 (Bethesda)">
        <title>Genome assembly and association tests identify interacting loci associated with vigor, precocity, and sex in interspecific pistachio rootstocks.</title>
        <authorList>
            <person name="Palmer W."/>
            <person name="Jacygrad E."/>
            <person name="Sagayaradj S."/>
            <person name="Cavanaugh K."/>
            <person name="Han R."/>
            <person name="Bertier L."/>
            <person name="Beede B."/>
            <person name="Kafkas S."/>
            <person name="Golino D."/>
            <person name="Preece J."/>
            <person name="Michelmore R."/>
        </authorList>
    </citation>
    <scope>NUCLEOTIDE SEQUENCE [LARGE SCALE GENOMIC DNA]</scope>
</reference>
<keyword evidence="2" id="KW-1185">Reference proteome</keyword>
<comment type="caution">
    <text evidence="1">The sequence shown here is derived from an EMBL/GenBank/DDBJ whole genome shotgun (WGS) entry which is preliminary data.</text>
</comment>
<evidence type="ECO:0000313" key="2">
    <source>
        <dbReference type="Proteomes" id="UP001163603"/>
    </source>
</evidence>
<protein>
    <submittedName>
        <fullName evidence="1">Uncharacterized protein</fullName>
    </submittedName>
</protein>